<gene>
    <name evidence="4" type="primary">LOC101343617</name>
</gene>
<proteinExistence type="inferred from homology"/>
<dbReference type="AlphaFoldDB" id="A0A2Y9DVX4"/>
<dbReference type="OrthoDB" id="9835352at2759"/>
<dbReference type="Proteomes" id="UP000248480">
    <property type="component" value="Unplaced"/>
</dbReference>
<dbReference type="InterPro" id="IPR036612">
    <property type="entry name" value="KH_dom_type_1_sf"/>
</dbReference>
<keyword evidence="3" id="KW-1185">Reference proteome</keyword>
<evidence type="ECO:0000256" key="1">
    <source>
        <dbReference type="ARBA" id="ARBA00009081"/>
    </source>
</evidence>
<dbReference type="KEGG" id="tmu:101343617"/>
<dbReference type="Gene3D" id="3.30.1370.10">
    <property type="entry name" value="K Homology domain, type 1"/>
    <property type="match status" value="1"/>
</dbReference>
<dbReference type="CDD" id="cd12795">
    <property type="entry name" value="FILIA_N_like"/>
    <property type="match status" value="1"/>
</dbReference>
<dbReference type="STRING" id="127582.A0A2Y9DVX4"/>
<protein>
    <submittedName>
        <fullName evidence="4">KHDC1-like protein</fullName>
    </submittedName>
</protein>
<dbReference type="GO" id="GO:0005737">
    <property type="term" value="C:cytoplasm"/>
    <property type="evidence" value="ECO:0007669"/>
    <property type="project" value="TreeGrafter"/>
</dbReference>
<evidence type="ECO:0000259" key="2">
    <source>
        <dbReference type="Pfam" id="PF16005"/>
    </source>
</evidence>
<dbReference type="GeneID" id="101343617"/>
<dbReference type="InterPro" id="IPR031952">
    <property type="entry name" value="MOEP19_KH-like"/>
</dbReference>
<dbReference type="PANTHER" id="PTHR31368">
    <property type="entry name" value="DEVELOPMENT PLURPOTENCY-ASSOCIATED PROTEIN 1/5 FAMILY MEMBER"/>
    <property type="match status" value="1"/>
</dbReference>
<name>A0A2Y9DVX4_TRIMA</name>
<dbReference type="FunCoup" id="A0A2Y9DVX4">
    <property type="interactions" value="126"/>
</dbReference>
<dbReference type="RefSeq" id="XP_004381442.1">
    <property type="nucleotide sequence ID" value="XM_004381385.1"/>
</dbReference>
<accession>A0A2Y9DVX4</accession>
<reference evidence="4" key="1">
    <citation type="submission" date="2025-08" db="UniProtKB">
        <authorList>
            <consortium name="RefSeq"/>
        </authorList>
    </citation>
    <scope>IDENTIFICATION</scope>
</reference>
<dbReference type="Pfam" id="PF16005">
    <property type="entry name" value="MOEP19"/>
    <property type="match status" value="1"/>
</dbReference>
<comment type="similarity">
    <text evidence="1">Belongs to the KHDC1 family.</text>
</comment>
<feature type="domain" description="KH-like RNA-binding" evidence="2">
    <location>
        <begin position="14"/>
        <end position="92"/>
    </location>
</feature>
<dbReference type="InParanoid" id="A0A2Y9DVX4"/>
<dbReference type="PANTHER" id="PTHR31368:SF6">
    <property type="entry name" value="KH HOMOLOGY DOMAIN-CONTAINING PROTEIN 1"/>
    <property type="match status" value="1"/>
</dbReference>
<evidence type="ECO:0000313" key="3">
    <source>
        <dbReference type="Proteomes" id="UP000248480"/>
    </source>
</evidence>
<organism evidence="3 4">
    <name type="scientific">Trichechus manatus latirostris</name>
    <name type="common">Florida manatee</name>
    <dbReference type="NCBI Taxonomy" id="127582"/>
    <lineage>
        <taxon>Eukaryota</taxon>
        <taxon>Metazoa</taxon>
        <taxon>Chordata</taxon>
        <taxon>Craniata</taxon>
        <taxon>Vertebrata</taxon>
        <taxon>Euteleostomi</taxon>
        <taxon>Mammalia</taxon>
        <taxon>Eutheria</taxon>
        <taxon>Afrotheria</taxon>
        <taxon>Sirenia</taxon>
        <taxon>Trichechidae</taxon>
        <taxon>Trichechus</taxon>
    </lineage>
</organism>
<evidence type="ECO:0000313" key="4">
    <source>
        <dbReference type="RefSeq" id="XP_004381442.1"/>
    </source>
</evidence>
<dbReference type="GO" id="GO:0003723">
    <property type="term" value="F:RNA binding"/>
    <property type="evidence" value="ECO:0007669"/>
    <property type="project" value="InterPro"/>
</dbReference>
<sequence length="167" mass="19113">MAARTRRETALTENSWWTMPENFVAPLVFYMDEELEERIFGPWDADLRRIEEHSHTLIQLERWFSASGQTRVTIVGPIRARQWLLAMALSLGCSEFELQAQGLEMLQHIRSQALTDQVLNSFPILQPYFEDLVGGRVSLLDSQASSLIVGSQASLVSPKSPPKWYLY</sequence>